<dbReference type="EMBL" id="BART01037978">
    <property type="protein sequence ID" value="GAH12916.1"/>
    <property type="molecule type" value="Genomic_DNA"/>
</dbReference>
<dbReference type="AlphaFoldDB" id="X1CWN9"/>
<comment type="caution">
    <text evidence="1">The sequence shown here is derived from an EMBL/GenBank/DDBJ whole genome shotgun (WGS) entry which is preliminary data.</text>
</comment>
<feature type="non-terminal residue" evidence="1">
    <location>
        <position position="120"/>
    </location>
</feature>
<name>X1CWN9_9ZZZZ</name>
<accession>X1CWN9</accession>
<gene>
    <name evidence="1" type="ORF">S01H4_63243</name>
</gene>
<reference evidence="1" key="1">
    <citation type="journal article" date="2014" name="Front. Microbiol.">
        <title>High frequency of phylogenetically diverse reductive dehalogenase-homologous genes in deep subseafloor sedimentary metagenomes.</title>
        <authorList>
            <person name="Kawai M."/>
            <person name="Futagami T."/>
            <person name="Toyoda A."/>
            <person name="Takaki Y."/>
            <person name="Nishi S."/>
            <person name="Hori S."/>
            <person name="Arai W."/>
            <person name="Tsubouchi T."/>
            <person name="Morono Y."/>
            <person name="Uchiyama I."/>
            <person name="Ito T."/>
            <person name="Fujiyama A."/>
            <person name="Inagaki F."/>
            <person name="Takami H."/>
        </authorList>
    </citation>
    <scope>NUCLEOTIDE SEQUENCE</scope>
    <source>
        <strain evidence="1">Expedition CK06-06</strain>
    </source>
</reference>
<sequence length="120" mass="13568">MTNLAINLSCEGRELISTVGKFCEFSVSIQNIGSEVLKKIKFNLIGPEILKIPGKIKAVSYLAPGKLKRLIFKVRSDSQAAYDLELVVTIREAQFKTFPIKFRAETFPITNTMYQQQQQP</sequence>
<evidence type="ECO:0000313" key="1">
    <source>
        <dbReference type="EMBL" id="GAH12916.1"/>
    </source>
</evidence>
<protein>
    <submittedName>
        <fullName evidence="1">Uncharacterized protein</fullName>
    </submittedName>
</protein>
<proteinExistence type="predicted"/>
<organism evidence="1">
    <name type="scientific">marine sediment metagenome</name>
    <dbReference type="NCBI Taxonomy" id="412755"/>
    <lineage>
        <taxon>unclassified sequences</taxon>
        <taxon>metagenomes</taxon>
        <taxon>ecological metagenomes</taxon>
    </lineage>
</organism>